<feature type="coiled-coil region" evidence="1">
    <location>
        <begin position="227"/>
        <end position="268"/>
    </location>
</feature>
<dbReference type="Proteomes" id="UP000001036">
    <property type="component" value="Chromosome"/>
</dbReference>
<proteinExistence type="predicted"/>
<evidence type="ECO:0000313" key="3">
    <source>
        <dbReference type="Proteomes" id="UP000001036"/>
    </source>
</evidence>
<evidence type="ECO:0008006" key="4">
    <source>
        <dbReference type="Google" id="ProtNLM"/>
    </source>
</evidence>
<gene>
    <name evidence="2" type="ordered locus">CJA_2180</name>
</gene>
<accession>B3PJ70</accession>
<sequence length="464" mass="52431">MPHSPSGPLEAVFLLQDNQILRELLYPEFEAILDGFIPLPDYASTSARAIYVQANHQLCITGAVFFLIGFDAKGIVDHRWNVPLQQLLASAGPGPDLGAGAIRLVCYSQCPVAWHQKNLWDPRMEPGQNTFVALAKSIRANRLGFIVNPRSKESPEPSLPVVDDEHIPVLKPLSVEDFEREQQVLQQQLHEYYTGELRDKVAQLAKEQRLRLATLNSELQSRLQAAQHEHQQRLTSYQQRMAELETANQELEERNRVLKESLDTQVKKIDGVREYFAHKLKSAQADEASQLQALQANFDMELDVRVQAATAELREMLEMREVELFYRHQNETALKEEIVSLKREAQAMVKNGGDQLLSRLVKSGISFVTFQPGIGQLSIPLDDVAAYLENTATYLAQKSGVSEPIYLAWWEHYQKPCCNALDARGHACGTAVTRIESPLEFLPGESDRCSQHQAFALQRVAERR</sequence>
<dbReference type="OrthoDB" id="6189582at2"/>
<protein>
    <recommendedName>
        <fullName evidence="4">Chromosome partitioning protein ParA</fullName>
    </recommendedName>
</protein>
<dbReference type="AlphaFoldDB" id="B3PJ70"/>
<reference evidence="2 3" key="1">
    <citation type="journal article" date="2008" name="J. Bacteriol.">
        <title>Insights into plant cell wall degradation from the genome sequence of the soil bacterium Cellvibrio japonicus.</title>
        <authorList>
            <person name="Deboy R.T."/>
            <person name="Mongodin E.F."/>
            <person name="Fouts D.E."/>
            <person name="Tailford L.E."/>
            <person name="Khouri H."/>
            <person name="Emerson J.B."/>
            <person name="Mohamoud Y."/>
            <person name="Watkins K."/>
            <person name="Henrissat B."/>
            <person name="Gilbert H.J."/>
            <person name="Nelson K.E."/>
        </authorList>
    </citation>
    <scope>NUCLEOTIDE SEQUENCE [LARGE SCALE GENOMIC DNA]</scope>
    <source>
        <strain evidence="2 3">Ueda107</strain>
    </source>
</reference>
<dbReference type="HOGENOM" id="CLU_601124_0_0_6"/>
<dbReference type="RefSeq" id="WP_012487782.1">
    <property type="nucleotide sequence ID" value="NC_010995.1"/>
</dbReference>
<dbReference type="STRING" id="498211.CJA_2180"/>
<dbReference type="EMBL" id="CP000934">
    <property type="protein sequence ID" value="ACE85691.1"/>
    <property type="molecule type" value="Genomic_DNA"/>
</dbReference>
<dbReference type="KEGG" id="cja:CJA_2180"/>
<keyword evidence="3" id="KW-1185">Reference proteome</keyword>
<name>B3PJ70_CELJU</name>
<dbReference type="eggNOG" id="COG1293">
    <property type="taxonomic scope" value="Bacteria"/>
</dbReference>
<evidence type="ECO:0000313" key="2">
    <source>
        <dbReference type="EMBL" id="ACE85691.1"/>
    </source>
</evidence>
<evidence type="ECO:0000256" key="1">
    <source>
        <dbReference type="SAM" id="Coils"/>
    </source>
</evidence>
<keyword evidence="1" id="KW-0175">Coiled coil</keyword>
<organism evidence="2 3">
    <name type="scientific">Cellvibrio japonicus (strain Ueda107)</name>
    <name type="common">Pseudomonas fluorescens subsp. cellulosa</name>
    <dbReference type="NCBI Taxonomy" id="498211"/>
    <lineage>
        <taxon>Bacteria</taxon>
        <taxon>Pseudomonadati</taxon>
        <taxon>Pseudomonadota</taxon>
        <taxon>Gammaproteobacteria</taxon>
        <taxon>Cellvibrionales</taxon>
        <taxon>Cellvibrionaceae</taxon>
        <taxon>Cellvibrio</taxon>
    </lineage>
</organism>